<dbReference type="Proteomes" id="UP000276133">
    <property type="component" value="Unassembled WGS sequence"/>
</dbReference>
<accession>A0A3M7P2N3</accession>
<gene>
    <name evidence="1" type="ORF">BpHYR1_000927</name>
</gene>
<organism evidence="1 2">
    <name type="scientific">Brachionus plicatilis</name>
    <name type="common">Marine rotifer</name>
    <name type="synonym">Brachionus muelleri</name>
    <dbReference type="NCBI Taxonomy" id="10195"/>
    <lineage>
        <taxon>Eukaryota</taxon>
        <taxon>Metazoa</taxon>
        <taxon>Spiralia</taxon>
        <taxon>Gnathifera</taxon>
        <taxon>Rotifera</taxon>
        <taxon>Eurotatoria</taxon>
        <taxon>Monogononta</taxon>
        <taxon>Pseudotrocha</taxon>
        <taxon>Ploima</taxon>
        <taxon>Brachionidae</taxon>
        <taxon>Brachionus</taxon>
    </lineage>
</organism>
<evidence type="ECO:0000313" key="2">
    <source>
        <dbReference type="Proteomes" id="UP000276133"/>
    </source>
</evidence>
<keyword evidence="2" id="KW-1185">Reference proteome</keyword>
<dbReference type="EMBL" id="REGN01014081">
    <property type="protein sequence ID" value="RMZ93090.1"/>
    <property type="molecule type" value="Genomic_DNA"/>
</dbReference>
<protein>
    <submittedName>
        <fullName evidence="1">Uncharacterized protein</fullName>
    </submittedName>
</protein>
<reference evidence="1 2" key="1">
    <citation type="journal article" date="2018" name="Sci. Rep.">
        <title>Genomic signatures of local adaptation to the degree of environmental predictability in rotifers.</title>
        <authorList>
            <person name="Franch-Gras L."/>
            <person name="Hahn C."/>
            <person name="Garcia-Roger E.M."/>
            <person name="Carmona M.J."/>
            <person name="Serra M."/>
            <person name="Gomez A."/>
        </authorList>
    </citation>
    <scope>NUCLEOTIDE SEQUENCE [LARGE SCALE GENOMIC DNA]</scope>
    <source>
        <strain evidence="1">HYR1</strain>
    </source>
</reference>
<proteinExistence type="predicted"/>
<sequence>MPPAMKISLILVQKFAAQVQFVFPNLTSKDTIDDGTKFHNVWISGFEARTCSLNFCPVSSNCLFLIRSKHSDMAYLYALSFFSRSKRFLSACSSVVLTFKRPCILCQIYLD</sequence>
<comment type="caution">
    <text evidence="1">The sequence shown here is derived from an EMBL/GenBank/DDBJ whole genome shotgun (WGS) entry which is preliminary data.</text>
</comment>
<evidence type="ECO:0000313" key="1">
    <source>
        <dbReference type="EMBL" id="RMZ93090.1"/>
    </source>
</evidence>
<name>A0A3M7P2N3_BRAPC</name>
<dbReference type="AlphaFoldDB" id="A0A3M7P2N3"/>